<feature type="region of interest" description="Disordered" evidence="1">
    <location>
        <begin position="193"/>
        <end position="219"/>
    </location>
</feature>
<feature type="region of interest" description="Disordered" evidence="1">
    <location>
        <begin position="314"/>
        <end position="384"/>
    </location>
</feature>
<dbReference type="SUPFAM" id="SSF53335">
    <property type="entry name" value="S-adenosyl-L-methionine-dependent methyltransferases"/>
    <property type="match status" value="1"/>
</dbReference>
<evidence type="ECO:0000313" key="2">
    <source>
        <dbReference type="EMBL" id="CAE7664879.1"/>
    </source>
</evidence>
<dbReference type="AlphaFoldDB" id="A0A812W1P2"/>
<reference evidence="2" key="1">
    <citation type="submission" date="2021-02" db="EMBL/GenBank/DDBJ databases">
        <authorList>
            <person name="Dougan E. K."/>
            <person name="Rhodes N."/>
            <person name="Thang M."/>
            <person name="Chan C."/>
        </authorList>
    </citation>
    <scope>NUCLEOTIDE SEQUENCE</scope>
</reference>
<gene>
    <name evidence="2" type="primary">DNMT3A</name>
    <name evidence="2" type="ORF">SPIL2461_LOCUS18157</name>
</gene>
<evidence type="ECO:0000313" key="3">
    <source>
        <dbReference type="Proteomes" id="UP000649617"/>
    </source>
</evidence>
<dbReference type="Proteomes" id="UP000649617">
    <property type="component" value="Unassembled WGS sequence"/>
</dbReference>
<accession>A0A812W1P2</accession>
<sequence>MACNKCRQGNRSPGDTWCLGCRALEVAQLELGRRWPCQPARDLAEEILLSATRHVKRLGELGPGLLSEPARYTLPFESGAARSPPAVAAQVRASPVGPAGLEGQRAEEGRVPPPDSAGPVAAPVVEAGARGSEAAAGPDEDEQQRVQHLLLSLSFGPQIWSSGKLGESVTGKPEGALSHRTLAHEDLEFPQRSGVMADESGPYGEEAAGPEENGGEAGARPGLLSTSRMVYRGVDPRPVAALLHLTEHPDKPANPDSFARKAAPATRVADRLIGLTVCVKSAIDHSSATDGEIVNDEVHSAHEGEEFNAAFKDRAGAPEESEAAGQKEKRAELEREPPALTDGMARAPAPVKQEVVEVESHSKSGRSSSSTSEEKELVPPIRRKAEKKPGAVMEELLAHARSVLSEREAGESWGSSSSRLEGEVKLTLFFQLFGKDRFANRISEVADALAGRIMALEVETMDSGNLARPAAAAPLSAGCVSMPGPPPGGLGGTHVPAEEGAGSWPGPLTVDQTEPALPPAGAGPILRTIINLIPSNRIQKVIGGHINCLPSITKWQSIILGDGENLLAYQCDMACAFYLFALPDAWLPWFCLNFDLSGRDLGLPTDVRYTIACCTLPMGWKSAVGIMQCLSRRVLLESRLPETHEVRKDRVDGKLFFDQAHTGWDSFGILCAVDKDVKGAGLAHELGAEINGELGKVSGGTARLWKTAVCSLAVALLSKPLFAVFSNLWQAALPGCSLAARSWLLTLQNVEERCGPLESNLLVVSLFNGIGGAFRAYDLLGIHPLGLVAVECHKPANRVTLRAWPRAIVVDDVNDVDEAMVLNWLMLFPMVTEVHVWGGFPCVHLSSARAGRKNLEGPGSNLFWKLVDILHMVRQTFSAVASVKWVVENVASMDPDARDQISSVLQVLPLRLDPADVLPYSRPRLAWISEEPFETDGSLLSRRKGFVEVTMKAAGVTESQWIQPGWKRVDPSCPLPTFMKSIKRDKPPPV</sequence>
<feature type="region of interest" description="Disordered" evidence="1">
    <location>
        <begin position="88"/>
        <end position="121"/>
    </location>
</feature>
<organism evidence="2 3">
    <name type="scientific">Symbiodinium pilosum</name>
    <name type="common">Dinoflagellate</name>
    <dbReference type="NCBI Taxonomy" id="2952"/>
    <lineage>
        <taxon>Eukaryota</taxon>
        <taxon>Sar</taxon>
        <taxon>Alveolata</taxon>
        <taxon>Dinophyceae</taxon>
        <taxon>Suessiales</taxon>
        <taxon>Symbiodiniaceae</taxon>
        <taxon>Symbiodinium</taxon>
    </lineage>
</organism>
<name>A0A812W1P2_SYMPI</name>
<keyword evidence="3" id="KW-1185">Reference proteome</keyword>
<dbReference type="OrthoDB" id="448449at2759"/>
<comment type="caution">
    <text evidence="2">The sequence shown here is derived from an EMBL/GenBank/DDBJ whole genome shotgun (WGS) entry which is preliminary data.</text>
</comment>
<feature type="compositionally biased region" description="Basic and acidic residues" evidence="1">
    <location>
        <begin position="325"/>
        <end position="337"/>
    </location>
</feature>
<proteinExistence type="predicted"/>
<dbReference type="Gene3D" id="3.40.50.150">
    <property type="entry name" value="Vaccinia Virus protein VP39"/>
    <property type="match status" value="1"/>
</dbReference>
<evidence type="ECO:0000256" key="1">
    <source>
        <dbReference type="SAM" id="MobiDB-lite"/>
    </source>
</evidence>
<dbReference type="InterPro" id="IPR029063">
    <property type="entry name" value="SAM-dependent_MTases_sf"/>
</dbReference>
<protein>
    <submittedName>
        <fullName evidence="2">DNMT3A protein</fullName>
    </submittedName>
</protein>
<dbReference type="EMBL" id="CAJNIZ010043637">
    <property type="protein sequence ID" value="CAE7664879.1"/>
    <property type="molecule type" value="Genomic_DNA"/>
</dbReference>
<feature type="compositionally biased region" description="Low complexity" evidence="1">
    <location>
        <begin position="199"/>
        <end position="211"/>
    </location>
</feature>